<name>A0A9W7T4N1_TRIRA</name>
<dbReference type="AlphaFoldDB" id="A0A9W7T4N1"/>
<reference evidence="1" key="1">
    <citation type="submission" date="2021-02" db="EMBL/GenBank/DDBJ databases">
        <title>Comparative genomics reveals that relaxation of natural selection precedes convergent phenotypic evolution of cavefish.</title>
        <authorList>
            <person name="Peng Z."/>
        </authorList>
    </citation>
    <scope>NUCLEOTIDE SEQUENCE</scope>
    <source>
        <tissue evidence="1">Muscle</tissue>
    </source>
</reference>
<gene>
    <name evidence="1" type="ORF">IRJ41_019899</name>
</gene>
<dbReference type="EMBL" id="JAFHDT010000277">
    <property type="protein sequence ID" value="KAI7789996.1"/>
    <property type="molecule type" value="Genomic_DNA"/>
</dbReference>
<protein>
    <recommendedName>
        <fullName evidence="3">52 kDa repressor of the inhibitor of the protein kinase</fullName>
    </recommendedName>
</protein>
<evidence type="ECO:0000313" key="2">
    <source>
        <dbReference type="Proteomes" id="UP001059041"/>
    </source>
</evidence>
<keyword evidence="2" id="KW-1185">Reference proteome</keyword>
<comment type="caution">
    <text evidence="1">The sequence shown here is derived from an EMBL/GenBank/DDBJ whole genome shotgun (WGS) entry which is preliminary data.</text>
</comment>
<sequence>VTHADDAVHAPPKRQRQANKSLQDYVVNESLGQREANIEQECKRLFFNIIDSILGEIAVRFSECNSKYMAALNALDPGNEDFLNAEKVRPLLDLTKTEMVESQFTVAREYWQTWCTDQDEKVTLVKLVSNYSTVFQAMPVVLTALKHALTFGASTVRKLFFNVEECIFRAQT</sequence>
<organism evidence="1 2">
    <name type="scientific">Triplophysa rosa</name>
    <name type="common">Cave loach</name>
    <dbReference type="NCBI Taxonomy" id="992332"/>
    <lineage>
        <taxon>Eukaryota</taxon>
        <taxon>Metazoa</taxon>
        <taxon>Chordata</taxon>
        <taxon>Craniata</taxon>
        <taxon>Vertebrata</taxon>
        <taxon>Euteleostomi</taxon>
        <taxon>Actinopterygii</taxon>
        <taxon>Neopterygii</taxon>
        <taxon>Teleostei</taxon>
        <taxon>Ostariophysi</taxon>
        <taxon>Cypriniformes</taxon>
        <taxon>Nemacheilidae</taxon>
        <taxon>Triplophysa</taxon>
    </lineage>
</organism>
<accession>A0A9W7T4N1</accession>
<feature type="non-terminal residue" evidence="1">
    <location>
        <position position="1"/>
    </location>
</feature>
<evidence type="ECO:0000313" key="1">
    <source>
        <dbReference type="EMBL" id="KAI7789996.1"/>
    </source>
</evidence>
<dbReference type="Proteomes" id="UP001059041">
    <property type="component" value="Unassembled WGS sequence"/>
</dbReference>
<evidence type="ECO:0008006" key="3">
    <source>
        <dbReference type="Google" id="ProtNLM"/>
    </source>
</evidence>
<proteinExistence type="predicted"/>